<proteinExistence type="predicted"/>
<organism evidence="1 2">
    <name type="scientific">Rhipicephalus microplus</name>
    <name type="common">Cattle tick</name>
    <name type="synonym">Boophilus microplus</name>
    <dbReference type="NCBI Taxonomy" id="6941"/>
    <lineage>
        <taxon>Eukaryota</taxon>
        <taxon>Metazoa</taxon>
        <taxon>Ecdysozoa</taxon>
        <taxon>Arthropoda</taxon>
        <taxon>Chelicerata</taxon>
        <taxon>Arachnida</taxon>
        <taxon>Acari</taxon>
        <taxon>Parasitiformes</taxon>
        <taxon>Ixodida</taxon>
        <taxon>Ixodoidea</taxon>
        <taxon>Ixodidae</taxon>
        <taxon>Rhipicephalinae</taxon>
        <taxon>Rhipicephalus</taxon>
        <taxon>Boophilus</taxon>
    </lineage>
</organism>
<evidence type="ECO:0000313" key="2">
    <source>
        <dbReference type="Proteomes" id="UP000821866"/>
    </source>
</evidence>
<evidence type="ECO:0000313" key="1">
    <source>
        <dbReference type="EMBL" id="KAH8025449.1"/>
    </source>
</evidence>
<reference evidence="1" key="2">
    <citation type="submission" date="2021-09" db="EMBL/GenBank/DDBJ databases">
        <authorList>
            <person name="Jia N."/>
            <person name="Wang J."/>
            <person name="Shi W."/>
            <person name="Du L."/>
            <person name="Sun Y."/>
            <person name="Zhan W."/>
            <person name="Jiang J."/>
            <person name="Wang Q."/>
            <person name="Zhang B."/>
            <person name="Ji P."/>
            <person name="Sakyi L.B."/>
            <person name="Cui X."/>
            <person name="Yuan T."/>
            <person name="Jiang B."/>
            <person name="Yang W."/>
            <person name="Lam T.T.-Y."/>
            <person name="Chang Q."/>
            <person name="Ding S."/>
            <person name="Wang X."/>
            <person name="Zhu J."/>
            <person name="Ruan X."/>
            <person name="Zhao L."/>
            <person name="Wei J."/>
            <person name="Que T."/>
            <person name="Du C."/>
            <person name="Cheng J."/>
            <person name="Dai P."/>
            <person name="Han X."/>
            <person name="Huang E."/>
            <person name="Gao Y."/>
            <person name="Liu J."/>
            <person name="Shao H."/>
            <person name="Ye R."/>
            <person name="Li L."/>
            <person name="Wei W."/>
            <person name="Wang X."/>
            <person name="Wang C."/>
            <person name="Huo Q."/>
            <person name="Li W."/>
            <person name="Guo W."/>
            <person name="Chen H."/>
            <person name="Chen S."/>
            <person name="Zhou L."/>
            <person name="Zhou L."/>
            <person name="Ni X."/>
            <person name="Tian J."/>
            <person name="Zhou Y."/>
            <person name="Sheng Y."/>
            <person name="Liu T."/>
            <person name="Pan Y."/>
            <person name="Xia L."/>
            <person name="Li J."/>
            <person name="Zhao F."/>
            <person name="Cao W."/>
        </authorList>
    </citation>
    <scope>NUCLEOTIDE SEQUENCE</scope>
    <source>
        <strain evidence="1">Rmic-2018</strain>
        <tissue evidence="1">Larvae</tissue>
    </source>
</reference>
<keyword evidence="2" id="KW-1185">Reference proteome</keyword>
<dbReference type="AlphaFoldDB" id="A0A9J6DU13"/>
<accession>A0A9J6DU13</accession>
<reference evidence="1" key="1">
    <citation type="journal article" date="2020" name="Cell">
        <title>Large-Scale Comparative Analyses of Tick Genomes Elucidate Their Genetic Diversity and Vector Capacities.</title>
        <authorList>
            <consortium name="Tick Genome and Microbiome Consortium (TIGMIC)"/>
            <person name="Jia N."/>
            <person name="Wang J."/>
            <person name="Shi W."/>
            <person name="Du L."/>
            <person name="Sun Y."/>
            <person name="Zhan W."/>
            <person name="Jiang J.F."/>
            <person name="Wang Q."/>
            <person name="Zhang B."/>
            <person name="Ji P."/>
            <person name="Bell-Sakyi L."/>
            <person name="Cui X.M."/>
            <person name="Yuan T.T."/>
            <person name="Jiang B.G."/>
            <person name="Yang W.F."/>
            <person name="Lam T.T."/>
            <person name="Chang Q.C."/>
            <person name="Ding S.J."/>
            <person name="Wang X.J."/>
            <person name="Zhu J.G."/>
            <person name="Ruan X.D."/>
            <person name="Zhao L."/>
            <person name="Wei J.T."/>
            <person name="Ye R.Z."/>
            <person name="Que T.C."/>
            <person name="Du C.H."/>
            <person name="Zhou Y.H."/>
            <person name="Cheng J.X."/>
            <person name="Dai P.F."/>
            <person name="Guo W.B."/>
            <person name="Han X.H."/>
            <person name="Huang E.J."/>
            <person name="Li L.F."/>
            <person name="Wei W."/>
            <person name="Gao Y.C."/>
            <person name="Liu J.Z."/>
            <person name="Shao H.Z."/>
            <person name="Wang X."/>
            <person name="Wang C.C."/>
            <person name="Yang T.C."/>
            <person name="Huo Q.B."/>
            <person name="Li W."/>
            <person name="Chen H.Y."/>
            <person name="Chen S.E."/>
            <person name="Zhou L.G."/>
            <person name="Ni X.B."/>
            <person name="Tian J.H."/>
            <person name="Sheng Y."/>
            <person name="Liu T."/>
            <person name="Pan Y.S."/>
            <person name="Xia L.Y."/>
            <person name="Li J."/>
            <person name="Zhao F."/>
            <person name="Cao W.C."/>
        </authorList>
    </citation>
    <scope>NUCLEOTIDE SEQUENCE</scope>
    <source>
        <strain evidence="1">Rmic-2018</strain>
    </source>
</reference>
<sequence>MTTLAAVPSSSLATDRSAYNLYRACMNPEPMGVYQLKDFMRERGLLWPEYGSTGRHALYVVLDMLINWGIPFWFEMSLRRLPSESRGEADNLGLYMLATPLSIISAFTPNISSGIWLSYLNELLSPYRLQSTDKVLIDDMGLPKAMGRLFGQFR</sequence>
<comment type="caution">
    <text evidence="1">The sequence shown here is derived from an EMBL/GenBank/DDBJ whole genome shotgun (WGS) entry which is preliminary data.</text>
</comment>
<gene>
    <name evidence="1" type="ORF">HPB51_008364</name>
</gene>
<protein>
    <submittedName>
        <fullName evidence="1">Uncharacterized protein</fullName>
    </submittedName>
</protein>
<name>A0A9J6DU13_RHIMP</name>
<dbReference type="Proteomes" id="UP000821866">
    <property type="component" value="Unassembled WGS sequence"/>
</dbReference>
<dbReference type="EMBL" id="JABSTU010000007">
    <property type="protein sequence ID" value="KAH8025449.1"/>
    <property type="molecule type" value="Genomic_DNA"/>
</dbReference>